<dbReference type="Proteomes" id="UP000504637">
    <property type="component" value="Unplaced"/>
</dbReference>
<dbReference type="RefSeq" id="XP_033459230.1">
    <property type="nucleotide sequence ID" value="XM_033599843.1"/>
</dbReference>
<name>A0A6J3M3Y5_9PEZI</name>
<reference evidence="3" key="3">
    <citation type="submission" date="2025-08" db="UniProtKB">
        <authorList>
            <consortium name="RefSeq"/>
        </authorList>
    </citation>
    <scope>IDENTIFICATION</scope>
    <source>
        <strain evidence="3">CBS 342.82</strain>
    </source>
</reference>
<reference evidence="3" key="1">
    <citation type="submission" date="2020-01" db="EMBL/GenBank/DDBJ databases">
        <authorList>
            <consortium name="DOE Joint Genome Institute"/>
            <person name="Haridas S."/>
            <person name="Albert R."/>
            <person name="Binder M."/>
            <person name="Bloem J."/>
            <person name="Labutti K."/>
            <person name="Salamov A."/>
            <person name="Andreopoulos B."/>
            <person name="Baker S.E."/>
            <person name="Barry K."/>
            <person name="Bills G."/>
            <person name="Bluhm B.H."/>
            <person name="Cannon C."/>
            <person name="Castanera R."/>
            <person name="Culley D.E."/>
            <person name="Daum C."/>
            <person name="Ezra D."/>
            <person name="Gonzalez J.B."/>
            <person name="Henrissat B."/>
            <person name="Kuo A."/>
            <person name="Liang C."/>
            <person name="Lipzen A."/>
            <person name="Lutzoni F."/>
            <person name="Magnuson J."/>
            <person name="Mondo S."/>
            <person name="Nolan M."/>
            <person name="Ohm R."/>
            <person name="Pangilinan J."/>
            <person name="Park H.-J."/>
            <person name="Ramirez L."/>
            <person name="Alfaro M."/>
            <person name="Sun H."/>
            <person name="Tritt A."/>
            <person name="Yoshinaga Y."/>
            <person name="Zwiers L.-H."/>
            <person name="Turgeon B.G."/>
            <person name="Goodwin S.B."/>
            <person name="Spatafora J.W."/>
            <person name="Crous P.W."/>
            <person name="Grigoriev I.V."/>
        </authorList>
    </citation>
    <scope>NUCLEOTIDE SEQUENCE</scope>
    <source>
        <strain evidence="3">CBS 342.82</strain>
    </source>
</reference>
<dbReference type="AlphaFoldDB" id="A0A6J3M3Y5"/>
<accession>A0A6J3M3Y5</accession>
<evidence type="ECO:0000313" key="3">
    <source>
        <dbReference type="RefSeq" id="XP_033459230.1"/>
    </source>
</evidence>
<gene>
    <name evidence="3" type="ORF">K489DRAFT_235404</name>
</gene>
<reference evidence="3" key="2">
    <citation type="submission" date="2020-04" db="EMBL/GenBank/DDBJ databases">
        <authorList>
            <consortium name="NCBI Genome Project"/>
        </authorList>
    </citation>
    <scope>NUCLEOTIDE SEQUENCE</scope>
    <source>
        <strain evidence="3">CBS 342.82</strain>
    </source>
</reference>
<protein>
    <submittedName>
        <fullName evidence="3">Uncharacterized protein</fullName>
    </submittedName>
</protein>
<organism evidence="3">
    <name type="scientific">Dissoconium aciculare CBS 342.82</name>
    <dbReference type="NCBI Taxonomy" id="1314786"/>
    <lineage>
        <taxon>Eukaryota</taxon>
        <taxon>Fungi</taxon>
        <taxon>Dikarya</taxon>
        <taxon>Ascomycota</taxon>
        <taxon>Pezizomycotina</taxon>
        <taxon>Dothideomycetes</taxon>
        <taxon>Dothideomycetidae</taxon>
        <taxon>Mycosphaerellales</taxon>
        <taxon>Dissoconiaceae</taxon>
        <taxon>Dissoconium</taxon>
    </lineage>
</organism>
<keyword evidence="2" id="KW-1185">Reference proteome</keyword>
<feature type="region of interest" description="Disordered" evidence="1">
    <location>
        <begin position="64"/>
        <end position="86"/>
    </location>
</feature>
<dbReference type="GeneID" id="54357642"/>
<sequence>MFLNTAFVLLPSRSSGRFDCLEGPGLTESPSATFPFPQYIALMYITSQRCGLLHNSTIAGRREMHESPRRGHVARCTSHAHDLSSH</sequence>
<proteinExistence type="predicted"/>
<evidence type="ECO:0000256" key="1">
    <source>
        <dbReference type="SAM" id="MobiDB-lite"/>
    </source>
</evidence>
<evidence type="ECO:0000313" key="2">
    <source>
        <dbReference type="Proteomes" id="UP000504637"/>
    </source>
</evidence>